<evidence type="ECO:0000256" key="1">
    <source>
        <dbReference type="SAM" id="MobiDB-lite"/>
    </source>
</evidence>
<comment type="caution">
    <text evidence="5">The sequence shown here is derived from an EMBL/GenBank/DDBJ whole genome shotgun (WGS) entry which is preliminary data.</text>
</comment>
<organism evidence="5 6">
    <name type="scientific">Secundilactobacillus angelensis</name>
    <dbReference type="NCBI Taxonomy" id="2722706"/>
    <lineage>
        <taxon>Bacteria</taxon>
        <taxon>Bacillati</taxon>
        <taxon>Bacillota</taxon>
        <taxon>Bacilli</taxon>
        <taxon>Lactobacillales</taxon>
        <taxon>Lactobacillaceae</taxon>
        <taxon>Secundilactobacillus</taxon>
    </lineage>
</organism>
<feature type="compositionally biased region" description="Basic and acidic residues" evidence="1">
    <location>
        <begin position="301"/>
        <end position="310"/>
    </location>
</feature>
<accession>A0ABX1L372</accession>
<keyword evidence="2" id="KW-0472">Membrane</keyword>
<dbReference type="Pfam" id="PF22813">
    <property type="entry name" value="TcaA_2nd"/>
    <property type="match status" value="1"/>
</dbReference>
<evidence type="ECO:0000259" key="4">
    <source>
        <dbReference type="Pfam" id="PF22813"/>
    </source>
</evidence>
<feature type="domain" description="TcaA second" evidence="4">
    <location>
        <begin position="95"/>
        <end position="182"/>
    </location>
</feature>
<dbReference type="EMBL" id="JAAXLJ010000028">
    <property type="protein sequence ID" value="NLR19493.1"/>
    <property type="molecule type" value="Genomic_DNA"/>
</dbReference>
<evidence type="ECO:0000256" key="2">
    <source>
        <dbReference type="SAM" id="Phobius"/>
    </source>
</evidence>
<evidence type="ECO:0000313" key="6">
    <source>
        <dbReference type="Proteomes" id="UP000763447"/>
    </source>
</evidence>
<dbReference type="PANTHER" id="PTHR40038:SF1">
    <property type="entry name" value="MEMBRANE-ASSOCIATED PROTEIN TCAA"/>
    <property type="match status" value="1"/>
</dbReference>
<proteinExistence type="predicted"/>
<name>A0ABX1L372_9LACO</name>
<evidence type="ECO:0000313" key="5">
    <source>
        <dbReference type="EMBL" id="NLR19493.1"/>
    </source>
</evidence>
<dbReference type="Proteomes" id="UP000763447">
    <property type="component" value="Unassembled WGS sequence"/>
</dbReference>
<sequence>MLTCPNCGAKISPNDVFCQNCGYRLKPATTSTNQPSSFQPEPTPVAPQPTTSVPTRNKRRKSGSHKKAIWISLVVLIIVILAGTYLYGSGKYSKSRQVDDMITAMHDNDTDTTVKYMTSTDPSLEINSKSIKPFMSYLTSDKRYLADMKSSLMANDQTSDGTFKLVTKGHHLLFFPAYKLAVVAMYPTVQTNVDQATISLNGLNVATASNDHYSYKAGPLFPGRYTFKLANTGSTADGKSVTKNLVSTQSKNIKVDLSTPDTTDSTDTTDSNTDVDSNDNSDSGSDTDDSGTTPSDSNYGHFEEEYHGDEQSGIDAIADQYGFDYDDYTYVVSWPHKDVLQVKAYDKDTHDYDSTYRYDQIHDISSLLNEDTGKFEE</sequence>
<feature type="region of interest" description="Disordered" evidence="1">
    <location>
        <begin position="256"/>
        <end position="310"/>
    </location>
</feature>
<protein>
    <submittedName>
        <fullName evidence="5">Zinc-ribbon domain-containing protein</fullName>
    </submittedName>
</protein>
<keyword evidence="2" id="KW-0812">Transmembrane</keyword>
<keyword evidence="6" id="KW-1185">Reference proteome</keyword>
<reference evidence="5 6" key="1">
    <citation type="submission" date="2020-04" db="EMBL/GenBank/DDBJ databases">
        <title>A novel species of genus Lactobacillus that was isolated from fermented food Zha-chili.</title>
        <authorList>
            <person name="Zhang Z."/>
        </authorList>
    </citation>
    <scope>NUCLEOTIDE SEQUENCE [LARGE SCALE GENOMIC DNA]</scope>
    <source>
        <strain evidence="6">HBUAS51383</strain>
    </source>
</reference>
<dbReference type="InterPro" id="IPR026870">
    <property type="entry name" value="Zinc_ribbon_dom"/>
</dbReference>
<gene>
    <name evidence="5" type="ORF">HC026_11370</name>
</gene>
<feature type="transmembrane region" description="Helical" evidence="2">
    <location>
        <begin position="68"/>
        <end position="88"/>
    </location>
</feature>
<dbReference type="Pfam" id="PF13240">
    <property type="entry name" value="Zn_Ribbon_1"/>
    <property type="match status" value="1"/>
</dbReference>
<keyword evidence="2" id="KW-1133">Transmembrane helix</keyword>
<feature type="compositionally biased region" description="Polar residues" evidence="1">
    <location>
        <begin position="29"/>
        <end position="40"/>
    </location>
</feature>
<feature type="region of interest" description="Disordered" evidence="1">
    <location>
        <begin position="29"/>
        <end position="61"/>
    </location>
</feature>
<dbReference type="RefSeq" id="WP_168926050.1">
    <property type="nucleotide sequence ID" value="NZ_JAAXLJ010000028.1"/>
</dbReference>
<feature type="compositionally biased region" description="Low complexity" evidence="1">
    <location>
        <begin position="258"/>
        <end position="298"/>
    </location>
</feature>
<dbReference type="InterPro" id="IPR054529">
    <property type="entry name" value="TcaA_2nd"/>
</dbReference>
<dbReference type="PANTHER" id="PTHR40038">
    <property type="entry name" value="MEMBRANE-ASSOCIATED PROTEIN TCAA"/>
    <property type="match status" value="1"/>
</dbReference>
<feature type="domain" description="Zinc-ribbon" evidence="3">
    <location>
        <begin position="4"/>
        <end position="25"/>
    </location>
</feature>
<evidence type="ECO:0000259" key="3">
    <source>
        <dbReference type="Pfam" id="PF13240"/>
    </source>
</evidence>